<protein>
    <submittedName>
        <fullName evidence="3">LsmAD domain-containing protein</fullName>
    </submittedName>
</protein>
<feature type="region of interest" description="Disordered" evidence="1">
    <location>
        <begin position="168"/>
        <end position="199"/>
    </location>
</feature>
<keyword evidence="2" id="KW-1185">Reference proteome</keyword>
<dbReference type="AlphaFoldDB" id="A0A7E4VJX0"/>
<feature type="region of interest" description="Disordered" evidence="1">
    <location>
        <begin position="1"/>
        <end position="34"/>
    </location>
</feature>
<reference evidence="2" key="1">
    <citation type="journal article" date="2013" name="Genetics">
        <title>The draft genome and transcriptome of Panagrellus redivivus are shaped by the harsh demands of a free-living lifestyle.</title>
        <authorList>
            <person name="Srinivasan J."/>
            <person name="Dillman A.R."/>
            <person name="Macchietto M.G."/>
            <person name="Heikkinen L."/>
            <person name="Lakso M."/>
            <person name="Fracchia K.M."/>
            <person name="Antoshechkin I."/>
            <person name="Mortazavi A."/>
            <person name="Wong G."/>
            <person name="Sternberg P.W."/>
        </authorList>
    </citation>
    <scope>NUCLEOTIDE SEQUENCE [LARGE SCALE GENOMIC DNA]</scope>
    <source>
        <strain evidence="2">MT8872</strain>
    </source>
</reference>
<evidence type="ECO:0000256" key="1">
    <source>
        <dbReference type="SAM" id="MobiDB-lite"/>
    </source>
</evidence>
<organism evidence="2 3">
    <name type="scientific">Panagrellus redivivus</name>
    <name type="common">Microworm</name>
    <dbReference type="NCBI Taxonomy" id="6233"/>
    <lineage>
        <taxon>Eukaryota</taxon>
        <taxon>Metazoa</taxon>
        <taxon>Ecdysozoa</taxon>
        <taxon>Nematoda</taxon>
        <taxon>Chromadorea</taxon>
        <taxon>Rhabditida</taxon>
        <taxon>Tylenchina</taxon>
        <taxon>Panagrolaimomorpha</taxon>
        <taxon>Panagrolaimoidea</taxon>
        <taxon>Panagrolaimidae</taxon>
        <taxon>Panagrellus</taxon>
    </lineage>
</organism>
<sequence length="359" mass="40665">MGEEPDPSLGEPKGDIEGVASDSGKGSSRGSEVGELPWDWLSIDAVEDPDTPDLKDLDLITDAEFDSLFLRSPIEDELCGSAPTSVKSLETENLHWQFERPDEPETPLDRVSASTDDLLNAMNNIYNKRYYTGDDQSTDKNAAEYSKGYRPANGYYCPYNHNRLCNRLPNMRGRRGRGSGYRGGYSRPRNDSFRSNYNGPPTPLLDVKPFYPHYHPSTFEVGVWGDTEEERHVQLEFEQSNEPLPLSFGPPSPLPFISDFEIGVWNEADLTENYRSTKGYVLTSLMESEKRRIDEEIADREKRSETTAERDRQPFKPKSYDAYRHRRAGDSAYDTASTTSSNDEKQRFFNADSAEATDA</sequence>
<name>A0A7E4VJX0_PANRE</name>
<reference evidence="3" key="2">
    <citation type="submission" date="2020-10" db="UniProtKB">
        <authorList>
            <consortium name="WormBaseParasite"/>
        </authorList>
    </citation>
    <scope>IDENTIFICATION</scope>
</reference>
<feature type="compositionally biased region" description="Basic and acidic residues" evidence="1">
    <location>
        <begin position="296"/>
        <end position="323"/>
    </location>
</feature>
<proteinExistence type="predicted"/>
<feature type="region of interest" description="Disordered" evidence="1">
    <location>
        <begin position="296"/>
        <end position="359"/>
    </location>
</feature>
<dbReference type="Proteomes" id="UP000492821">
    <property type="component" value="Unassembled WGS sequence"/>
</dbReference>
<feature type="compositionally biased region" description="Low complexity" evidence="1">
    <location>
        <begin position="330"/>
        <end position="341"/>
    </location>
</feature>
<accession>A0A7E4VJX0</accession>
<evidence type="ECO:0000313" key="2">
    <source>
        <dbReference type="Proteomes" id="UP000492821"/>
    </source>
</evidence>
<evidence type="ECO:0000313" key="3">
    <source>
        <dbReference type="WBParaSite" id="Pan_g21993.t1"/>
    </source>
</evidence>
<dbReference type="WBParaSite" id="Pan_g21993.t1">
    <property type="protein sequence ID" value="Pan_g21993.t1"/>
    <property type="gene ID" value="Pan_g21993"/>
</dbReference>